<dbReference type="CDD" id="cd03499">
    <property type="entry name" value="SQR_TypeC_SdhC"/>
    <property type="match status" value="1"/>
</dbReference>
<evidence type="ECO:0000256" key="3">
    <source>
        <dbReference type="ARBA" id="ARBA00004141"/>
    </source>
</evidence>
<keyword evidence="10" id="KW-0408">Iron</keyword>
<protein>
    <recommendedName>
        <fullName evidence="5">Succinate dehydrogenase cytochrome b556 subunit</fullName>
    </recommendedName>
</protein>
<evidence type="ECO:0000256" key="2">
    <source>
        <dbReference type="ARBA" id="ARBA00004050"/>
    </source>
</evidence>
<dbReference type="Gene3D" id="1.20.1300.10">
    <property type="entry name" value="Fumarate reductase/succinate dehydrogenase, transmembrane subunit"/>
    <property type="match status" value="1"/>
</dbReference>
<dbReference type="PROSITE" id="PS01000">
    <property type="entry name" value="SDH_CYT_1"/>
    <property type="match status" value="1"/>
</dbReference>
<dbReference type="SUPFAM" id="SSF81343">
    <property type="entry name" value="Fumarate reductase respiratory complex transmembrane subunits"/>
    <property type="match status" value="1"/>
</dbReference>
<evidence type="ECO:0000256" key="4">
    <source>
        <dbReference type="ARBA" id="ARBA00007244"/>
    </source>
</evidence>
<organism evidence="14 15">
    <name type="scientific">Thiobacter aerophilum</name>
    <dbReference type="NCBI Taxonomy" id="3121275"/>
    <lineage>
        <taxon>Bacteria</taxon>
        <taxon>Pseudomonadati</taxon>
        <taxon>Pseudomonadota</taxon>
        <taxon>Betaproteobacteria</taxon>
        <taxon>Burkholderiales</taxon>
        <taxon>Thiobacteraceae</taxon>
        <taxon>Thiobacter</taxon>
    </lineage>
</organism>
<evidence type="ECO:0000313" key="14">
    <source>
        <dbReference type="EMBL" id="MEO1765664.1"/>
    </source>
</evidence>
<comment type="function">
    <text evidence="2">Membrane-anchoring subunit of succinate dehydrogenase (SDH).</text>
</comment>
<reference evidence="14 15" key="1">
    <citation type="submission" date="2024-02" db="EMBL/GenBank/DDBJ databases">
        <title>New thermophilic sulfur-oxidizing bacteria from a hot springs of the Uzon caldera (Kamchatka, Russia).</title>
        <authorList>
            <person name="Dukat A.M."/>
            <person name="Elcheninov A.G."/>
            <person name="Frolov E.N."/>
        </authorList>
    </citation>
    <scope>NUCLEOTIDE SEQUENCE [LARGE SCALE GENOMIC DNA]</scope>
    <source>
        <strain evidence="14 15">AK1</strain>
    </source>
</reference>
<sequence length="121" mass="13414">MHKPRPVYLDLTGIRQPLSAVVSFLHRISGALLFVLLPCVLYVFELSLADEASFARMAQQPLLRFALGGVALFYGYHLLAGVRFLIFDLHRPGLYRYAQVSARLVLLGAVLVGMAVVSALW</sequence>
<proteinExistence type="inferred from homology"/>
<feature type="transmembrane region" description="Helical" evidence="13">
    <location>
        <begin position="98"/>
        <end position="120"/>
    </location>
</feature>
<evidence type="ECO:0000256" key="6">
    <source>
        <dbReference type="ARBA" id="ARBA00022617"/>
    </source>
</evidence>
<accession>A0ABV0EAW3</accession>
<dbReference type="RefSeq" id="WP_347306019.1">
    <property type="nucleotide sequence ID" value="NZ_JBAJEX010000001.1"/>
</dbReference>
<keyword evidence="9 13" id="KW-1133">Transmembrane helix</keyword>
<keyword evidence="7 13" id="KW-0812">Transmembrane</keyword>
<dbReference type="NCBIfam" id="TIGR02970">
    <property type="entry name" value="succ_dehyd_cytB"/>
    <property type="match status" value="1"/>
</dbReference>
<feature type="transmembrane region" description="Helical" evidence="13">
    <location>
        <begin position="65"/>
        <end position="86"/>
    </location>
</feature>
<comment type="cofactor">
    <cofactor evidence="1">
        <name>heme</name>
        <dbReference type="ChEBI" id="CHEBI:30413"/>
    </cofactor>
</comment>
<feature type="transmembrane region" description="Helical" evidence="13">
    <location>
        <begin position="20"/>
        <end position="44"/>
    </location>
</feature>
<evidence type="ECO:0000256" key="12">
    <source>
        <dbReference type="ARBA" id="ARBA00025912"/>
    </source>
</evidence>
<evidence type="ECO:0000256" key="8">
    <source>
        <dbReference type="ARBA" id="ARBA00022723"/>
    </source>
</evidence>
<evidence type="ECO:0000256" key="13">
    <source>
        <dbReference type="SAM" id="Phobius"/>
    </source>
</evidence>
<dbReference type="EMBL" id="JBAJEX010000001">
    <property type="protein sequence ID" value="MEO1765664.1"/>
    <property type="molecule type" value="Genomic_DNA"/>
</dbReference>
<evidence type="ECO:0000313" key="15">
    <source>
        <dbReference type="Proteomes" id="UP001482231"/>
    </source>
</evidence>
<evidence type="ECO:0000256" key="10">
    <source>
        <dbReference type="ARBA" id="ARBA00023004"/>
    </source>
</evidence>
<name>A0ABV0EAW3_9BURK</name>
<dbReference type="InterPro" id="IPR034804">
    <property type="entry name" value="SQR/QFR_C/D"/>
</dbReference>
<keyword evidence="8" id="KW-0479">Metal-binding</keyword>
<dbReference type="InterPro" id="IPR014314">
    <property type="entry name" value="Succ_DH_cytb556"/>
</dbReference>
<comment type="subunit">
    <text evidence="12">Part of an enzyme complex containing four subunits: a flavoprotein, an iron-sulfur protein, plus two membrane-anchoring proteins, SdhC and SdhD. The complex can form homotrimers.</text>
</comment>
<keyword evidence="11 13" id="KW-0472">Membrane</keyword>
<comment type="similarity">
    <text evidence="4">Belongs to the cytochrome b560 family.</text>
</comment>
<dbReference type="PIRSF" id="PIRSF000178">
    <property type="entry name" value="SDH_cyt_b560"/>
    <property type="match status" value="1"/>
</dbReference>
<dbReference type="Pfam" id="PF01127">
    <property type="entry name" value="Sdh_cyt"/>
    <property type="match status" value="1"/>
</dbReference>
<evidence type="ECO:0000256" key="5">
    <source>
        <dbReference type="ARBA" id="ARBA00020076"/>
    </source>
</evidence>
<evidence type="ECO:0000256" key="11">
    <source>
        <dbReference type="ARBA" id="ARBA00023136"/>
    </source>
</evidence>
<evidence type="ECO:0000256" key="9">
    <source>
        <dbReference type="ARBA" id="ARBA00022989"/>
    </source>
</evidence>
<gene>
    <name evidence="14" type="primary">sdhC</name>
    <name evidence="14" type="ORF">V6E02_00310</name>
</gene>
<comment type="subcellular location">
    <subcellularLocation>
        <location evidence="3">Membrane</location>
        <topology evidence="3">Multi-pass membrane protein</topology>
    </subcellularLocation>
</comment>
<dbReference type="InterPro" id="IPR000701">
    <property type="entry name" value="SuccDH_FuR_B_TM-su"/>
</dbReference>
<dbReference type="InterPro" id="IPR018495">
    <property type="entry name" value="Succ_DH_cyt_bsu_CS"/>
</dbReference>
<evidence type="ECO:0000256" key="7">
    <source>
        <dbReference type="ARBA" id="ARBA00022692"/>
    </source>
</evidence>
<evidence type="ECO:0000256" key="1">
    <source>
        <dbReference type="ARBA" id="ARBA00001971"/>
    </source>
</evidence>
<dbReference type="Proteomes" id="UP001482231">
    <property type="component" value="Unassembled WGS sequence"/>
</dbReference>
<keyword evidence="6" id="KW-0349">Heme</keyword>
<comment type="caution">
    <text evidence="14">The sequence shown here is derived from an EMBL/GenBank/DDBJ whole genome shotgun (WGS) entry which is preliminary data.</text>
</comment>
<keyword evidence="15" id="KW-1185">Reference proteome</keyword>